<keyword evidence="2" id="KW-0238">DNA-binding</keyword>
<dbReference type="PANTHER" id="PTHR47504">
    <property type="entry name" value="RIGHT ORIGIN-BINDING PROTEIN"/>
    <property type="match status" value="1"/>
</dbReference>
<dbReference type="STRING" id="1494590.ATN84_16855"/>
<comment type="caution">
    <text evidence="6">The sequence shown here is derived from an EMBL/GenBank/DDBJ whole genome shotgun (WGS) entry which is preliminary data.</text>
</comment>
<keyword evidence="3" id="KW-0804">Transcription</keyword>
<dbReference type="PROSITE" id="PS00041">
    <property type="entry name" value="HTH_ARAC_FAMILY_1"/>
    <property type="match status" value="1"/>
</dbReference>
<gene>
    <name evidence="6" type="ORF">ATN84_16855</name>
</gene>
<evidence type="ECO:0000259" key="5">
    <source>
        <dbReference type="PROSITE" id="PS01124"/>
    </source>
</evidence>
<reference evidence="6 7" key="1">
    <citation type="submission" date="2015-11" db="EMBL/GenBank/DDBJ databases">
        <title>Draft genome sequence of Paramesorhizobium deserti A-3-E, a strain highly resistant to diverse beta-lactam antibiotics.</title>
        <authorList>
            <person name="Lv R."/>
            <person name="Yang X."/>
            <person name="Fang N."/>
            <person name="Guo J."/>
            <person name="Luo X."/>
            <person name="Peng F."/>
            <person name="Yang R."/>
            <person name="Cui Y."/>
            <person name="Fang C."/>
            <person name="Song Y."/>
        </authorList>
    </citation>
    <scope>NUCLEOTIDE SEQUENCE [LARGE SCALE GENOMIC DNA]</scope>
    <source>
        <strain evidence="6 7">A-3-E</strain>
    </source>
</reference>
<name>A0A135HRX2_9HYPH</name>
<feature type="compositionally biased region" description="Basic and acidic residues" evidence="4">
    <location>
        <begin position="1"/>
        <end position="10"/>
    </location>
</feature>
<dbReference type="SMART" id="SM00342">
    <property type="entry name" value="HTH_ARAC"/>
    <property type="match status" value="1"/>
</dbReference>
<dbReference type="PRINTS" id="PR00032">
    <property type="entry name" value="HTHARAC"/>
</dbReference>
<organism evidence="6 7">
    <name type="scientific">Paramesorhizobium deserti</name>
    <dbReference type="NCBI Taxonomy" id="1494590"/>
    <lineage>
        <taxon>Bacteria</taxon>
        <taxon>Pseudomonadati</taxon>
        <taxon>Pseudomonadota</taxon>
        <taxon>Alphaproteobacteria</taxon>
        <taxon>Hyphomicrobiales</taxon>
        <taxon>Phyllobacteriaceae</taxon>
        <taxon>Paramesorhizobium</taxon>
    </lineage>
</organism>
<evidence type="ECO:0000256" key="4">
    <source>
        <dbReference type="SAM" id="MobiDB-lite"/>
    </source>
</evidence>
<feature type="region of interest" description="Disordered" evidence="4">
    <location>
        <begin position="336"/>
        <end position="361"/>
    </location>
</feature>
<dbReference type="PANTHER" id="PTHR47504:SF5">
    <property type="entry name" value="RIGHT ORIGIN-BINDING PROTEIN"/>
    <property type="match status" value="1"/>
</dbReference>
<protein>
    <submittedName>
        <fullName evidence="6">AraC family transcriptional regulator</fullName>
    </submittedName>
</protein>
<feature type="domain" description="HTH araC/xylS-type" evidence="5">
    <location>
        <begin position="239"/>
        <end position="338"/>
    </location>
</feature>
<evidence type="ECO:0000256" key="1">
    <source>
        <dbReference type="ARBA" id="ARBA00023015"/>
    </source>
</evidence>
<evidence type="ECO:0000313" key="7">
    <source>
        <dbReference type="Proteomes" id="UP000070107"/>
    </source>
</evidence>
<keyword evidence="1" id="KW-0805">Transcription regulation</keyword>
<dbReference type="EMBL" id="LNTU01000037">
    <property type="protein sequence ID" value="KXF75949.1"/>
    <property type="molecule type" value="Genomic_DNA"/>
</dbReference>
<dbReference type="GO" id="GO:0003700">
    <property type="term" value="F:DNA-binding transcription factor activity"/>
    <property type="evidence" value="ECO:0007669"/>
    <property type="project" value="InterPro"/>
</dbReference>
<dbReference type="OrthoDB" id="8004517at2"/>
<dbReference type="InterPro" id="IPR050959">
    <property type="entry name" value="MarA-like"/>
</dbReference>
<dbReference type="InterPro" id="IPR020449">
    <property type="entry name" value="Tscrpt_reg_AraC-type_HTH"/>
</dbReference>
<sequence>MPISPDFERRRWPRKPSYRGRSGPPSAPALEPLRFSTRDLTPADQFGAWQMHMESLVEISLPDGVSPDDGFPADQTVWNLGGMLFVRQRMPAHSYMRSAARLRASLIDHWYVGILHSGRTWTEVDGFVAENEPDKVEFRSLGHPFRGRMTESEAIYLYMPRDLFADTPGIVDMANNSILSDSLARLLIEYVSGLEATLDGLVAEDLPRVVQTVRDMVVNCLLSPACATTEQQTDIGLMERARQHVHRNLHSPELTPDALCRVLGVSRTRLYQMFEPSGGVHHYIRKRRLLAAHAALSDPANNQRILDIAQSTGFDSAANFSRAFSQEFGYSPREARKAIIPGQPVQTGSHPEKQEPSSFDAWLRQLGN</sequence>
<dbReference type="Pfam" id="PF12833">
    <property type="entry name" value="HTH_18"/>
    <property type="match status" value="1"/>
</dbReference>
<dbReference type="GO" id="GO:0043565">
    <property type="term" value="F:sequence-specific DNA binding"/>
    <property type="evidence" value="ECO:0007669"/>
    <property type="project" value="InterPro"/>
</dbReference>
<feature type="region of interest" description="Disordered" evidence="4">
    <location>
        <begin position="1"/>
        <end position="32"/>
    </location>
</feature>
<dbReference type="Proteomes" id="UP000070107">
    <property type="component" value="Unassembled WGS sequence"/>
</dbReference>
<dbReference type="AlphaFoldDB" id="A0A135HRX2"/>
<proteinExistence type="predicted"/>
<evidence type="ECO:0000256" key="2">
    <source>
        <dbReference type="ARBA" id="ARBA00023125"/>
    </source>
</evidence>
<keyword evidence="7" id="KW-1185">Reference proteome</keyword>
<dbReference type="InterPro" id="IPR018060">
    <property type="entry name" value="HTH_AraC"/>
</dbReference>
<dbReference type="SUPFAM" id="SSF46689">
    <property type="entry name" value="Homeodomain-like"/>
    <property type="match status" value="1"/>
</dbReference>
<evidence type="ECO:0000313" key="6">
    <source>
        <dbReference type="EMBL" id="KXF75949.1"/>
    </source>
</evidence>
<accession>A0A135HRX2</accession>
<dbReference type="InterPro" id="IPR018062">
    <property type="entry name" value="HTH_AraC-typ_CS"/>
</dbReference>
<dbReference type="PROSITE" id="PS01124">
    <property type="entry name" value="HTH_ARAC_FAMILY_2"/>
    <property type="match status" value="1"/>
</dbReference>
<dbReference type="Gene3D" id="1.10.10.60">
    <property type="entry name" value="Homeodomain-like"/>
    <property type="match status" value="1"/>
</dbReference>
<dbReference type="InterPro" id="IPR009057">
    <property type="entry name" value="Homeodomain-like_sf"/>
</dbReference>
<evidence type="ECO:0000256" key="3">
    <source>
        <dbReference type="ARBA" id="ARBA00023163"/>
    </source>
</evidence>